<reference evidence="2" key="1">
    <citation type="journal article" date="2014" name="Int. J. Syst. Evol. Microbiol.">
        <title>Complete genome sequence of Corynebacterium casei LMG S-19264T (=DSM 44701T), isolated from a smear-ripened cheese.</title>
        <authorList>
            <consortium name="US DOE Joint Genome Institute (JGI-PGF)"/>
            <person name="Walter F."/>
            <person name="Albersmeier A."/>
            <person name="Kalinowski J."/>
            <person name="Ruckert C."/>
        </authorList>
    </citation>
    <scope>NUCLEOTIDE SEQUENCE</scope>
    <source>
        <strain evidence="2">CGMCC 1.3617</strain>
    </source>
</reference>
<accession>A0A917NZD3</accession>
<gene>
    <name evidence="2" type="ORF">GCM10011320_54070</name>
</gene>
<dbReference type="RefSeq" id="WP_188972752.1">
    <property type="nucleotide sequence ID" value="NZ_BMKW01000018.1"/>
</dbReference>
<evidence type="ECO:0000313" key="2">
    <source>
        <dbReference type="EMBL" id="GGJ39610.1"/>
    </source>
</evidence>
<name>A0A917NZD3_9PROT</name>
<organism evidence="2 3">
    <name type="scientific">Neoroseomonas lacus</name>
    <dbReference type="NCBI Taxonomy" id="287609"/>
    <lineage>
        <taxon>Bacteria</taxon>
        <taxon>Pseudomonadati</taxon>
        <taxon>Pseudomonadota</taxon>
        <taxon>Alphaproteobacteria</taxon>
        <taxon>Acetobacterales</taxon>
        <taxon>Acetobacteraceae</taxon>
        <taxon>Neoroseomonas</taxon>
    </lineage>
</organism>
<comment type="caution">
    <text evidence="2">The sequence shown here is derived from an EMBL/GenBank/DDBJ whole genome shotgun (WGS) entry which is preliminary data.</text>
</comment>
<sequence>MDGLDIEIEGDSEAAVALALLKIVMRAEGKGEDGADADWILATYRRCLAAVVGAFEFDEQDPEDSDEGEEDEEAVGEAAN</sequence>
<dbReference type="AlphaFoldDB" id="A0A917NZD3"/>
<feature type="region of interest" description="Disordered" evidence="1">
    <location>
        <begin position="57"/>
        <end position="80"/>
    </location>
</feature>
<keyword evidence="3" id="KW-1185">Reference proteome</keyword>
<evidence type="ECO:0000256" key="1">
    <source>
        <dbReference type="SAM" id="MobiDB-lite"/>
    </source>
</evidence>
<reference evidence="2" key="2">
    <citation type="submission" date="2020-09" db="EMBL/GenBank/DDBJ databases">
        <authorList>
            <person name="Sun Q."/>
            <person name="Zhou Y."/>
        </authorList>
    </citation>
    <scope>NUCLEOTIDE SEQUENCE</scope>
    <source>
        <strain evidence="2">CGMCC 1.3617</strain>
    </source>
</reference>
<evidence type="ECO:0000313" key="3">
    <source>
        <dbReference type="Proteomes" id="UP000661507"/>
    </source>
</evidence>
<dbReference type="EMBL" id="BMKW01000018">
    <property type="protein sequence ID" value="GGJ39610.1"/>
    <property type="molecule type" value="Genomic_DNA"/>
</dbReference>
<dbReference type="Proteomes" id="UP000661507">
    <property type="component" value="Unassembled WGS sequence"/>
</dbReference>
<protein>
    <submittedName>
        <fullName evidence="2">Uncharacterized protein</fullName>
    </submittedName>
</protein>
<proteinExistence type="predicted"/>